<evidence type="ECO:0000256" key="4">
    <source>
        <dbReference type="ARBA" id="ARBA00022989"/>
    </source>
</evidence>
<keyword evidence="2" id="KW-0813">Transport</keyword>
<evidence type="ECO:0000256" key="1">
    <source>
        <dbReference type="ARBA" id="ARBA00004141"/>
    </source>
</evidence>
<dbReference type="PANTHER" id="PTHR23505">
    <property type="entry name" value="SPINSTER"/>
    <property type="match status" value="1"/>
</dbReference>
<dbReference type="Gene3D" id="1.20.1250.20">
    <property type="entry name" value="MFS general substrate transporter like domains"/>
    <property type="match status" value="2"/>
</dbReference>
<keyword evidence="4 6" id="KW-1133">Transmembrane helix</keyword>
<dbReference type="RefSeq" id="WP_379882152.1">
    <property type="nucleotide sequence ID" value="NZ_JBHPON010000002.1"/>
</dbReference>
<dbReference type="PANTHER" id="PTHR23505:SF79">
    <property type="entry name" value="PROTEIN SPINSTER"/>
    <property type="match status" value="1"/>
</dbReference>
<evidence type="ECO:0000256" key="5">
    <source>
        <dbReference type="ARBA" id="ARBA00023136"/>
    </source>
</evidence>
<evidence type="ECO:0000313" key="9">
    <source>
        <dbReference type="Proteomes" id="UP001596116"/>
    </source>
</evidence>
<keyword evidence="5 6" id="KW-0472">Membrane</keyword>
<evidence type="ECO:0000256" key="3">
    <source>
        <dbReference type="ARBA" id="ARBA00022692"/>
    </source>
</evidence>
<feature type="transmembrane region" description="Helical" evidence="6">
    <location>
        <begin position="341"/>
        <end position="365"/>
    </location>
</feature>
<dbReference type="InterPro" id="IPR036259">
    <property type="entry name" value="MFS_trans_sf"/>
</dbReference>
<feature type="transmembrane region" description="Helical" evidence="6">
    <location>
        <begin position="302"/>
        <end position="320"/>
    </location>
</feature>
<feature type="transmembrane region" description="Helical" evidence="6">
    <location>
        <begin position="89"/>
        <end position="107"/>
    </location>
</feature>
<feature type="transmembrane region" description="Helical" evidence="6">
    <location>
        <begin position="56"/>
        <end position="77"/>
    </location>
</feature>
<protein>
    <submittedName>
        <fullName evidence="8">MFS transporter</fullName>
    </submittedName>
</protein>
<dbReference type="InterPro" id="IPR011701">
    <property type="entry name" value="MFS"/>
</dbReference>
<dbReference type="PROSITE" id="PS50850">
    <property type="entry name" value="MFS"/>
    <property type="match status" value="1"/>
</dbReference>
<dbReference type="Proteomes" id="UP001596116">
    <property type="component" value="Unassembled WGS sequence"/>
</dbReference>
<dbReference type="EMBL" id="JBHPON010000002">
    <property type="protein sequence ID" value="MFC6036606.1"/>
    <property type="molecule type" value="Genomic_DNA"/>
</dbReference>
<dbReference type="InterPro" id="IPR044770">
    <property type="entry name" value="MFS_spinster-like"/>
</dbReference>
<feature type="transmembrane region" description="Helical" evidence="6">
    <location>
        <begin position="508"/>
        <end position="526"/>
    </location>
</feature>
<name>A0ABW1L125_9PROT</name>
<sequence length="544" mass="57943">MAAKDLNQAGVTKLGGRAAWYALFLVTLTTAMSMVDRQILAILAPQIKADLNIGDAEMGVLYGAVFGLFYSVFSLPLGRLADGWVRTRLLSISIFGWSVMTAIAGFANGFGMLALSRLGVGIGEASTQPAGMSLLSDLFPKKQRGTITAAMSIAVALGIGGALWLGGTVADGWNAAYPDGDAPLGLKGWQAAFLVAAAPGILLSFLLLRLPEPVRGAADGVIAKPDPAPFRASLDTLLGILPGFAWLEFARRKAPAKLWLINIAAAITIVALAVFLTGWTNSLREVNPVALKIGSLELTGNVLQWAITGVGAYIVICWMQSLFLRDKPAFAVIVKQPSTSILIALAALQTVLNYGVMSWTAVYAIQHFNRTPAEIGLQFGALITSLGIIGPLIAGPVSDWTTQRFKGGRLYVTLVALTISPFLAIGVYTAQTIAGFYAWFVAYSLVLTMWLPPVYAALIDLVMPRMRGMVMSYYILMMTITGMGLGPYAVGMMSDINGGNLGEAILKLYWIAPIIVVLIAVLIWRMPKDEAILLERAKAAGEAV</sequence>
<evidence type="ECO:0000256" key="2">
    <source>
        <dbReference type="ARBA" id="ARBA00022448"/>
    </source>
</evidence>
<proteinExistence type="predicted"/>
<feature type="transmembrane region" description="Helical" evidence="6">
    <location>
        <begin position="18"/>
        <end position="35"/>
    </location>
</feature>
<feature type="transmembrane region" description="Helical" evidence="6">
    <location>
        <begin position="436"/>
        <end position="458"/>
    </location>
</feature>
<accession>A0ABW1L125</accession>
<feature type="transmembrane region" description="Helical" evidence="6">
    <location>
        <begin position="410"/>
        <end position="430"/>
    </location>
</feature>
<comment type="caution">
    <text evidence="8">The sequence shown here is derived from an EMBL/GenBank/DDBJ whole genome shotgun (WGS) entry which is preliminary data.</text>
</comment>
<feature type="domain" description="Major facilitator superfamily (MFS) profile" evidence="7">
    <location>
        <begin position="22"/>
        <end position="531"/>
    </location>
</feature>
<gene>
    <name evidence="8" type="ORF">ACFMB1_13695</name>
</gene>
<dbReference type="SUPFAM" id="SSF103473">
    <property type="entry name" value="MFS general substrate transporter"/>
    <property type="match status" value="1"/>
</dbReference>
<feature type="transmembrane region" description="Helical" evidence="6">
    <location>
        <begin position="259"/>
        <end position="282"/>
    </location>
</feature>
<organism evidence="8 9">
    <name type="scientific">Hyphococcus aureus</name>
    <dbReference type="NCBI Taxonomy" id="2666033"/>
    <lineage>
        <taxon>Bacteria</taxon>
        <taxon>Pseudomonadati</taxon>
        <taxon>Pseudomonadota</taxon>
        <taxon>Alphaproteobacteria</taxon>
        <taxon>Parvularculales</taxon>
        <taxon>Parvularculaceae</taxon>
        <taxon>Hyphococcus</taxon>
    </lineage>
</organism>
<evidence type="ECO:0000259" key="7">
    <source>
        <dbReference type="PROSITE" id="PS50850"/>
    </source>
</evidence>
<feature type="transmembrane region" description="Helical" evidence="6">
    <location>
        <begin position="377"/>
        <end position="398"/>
    </location>
</feature>
<evidence type="ECO:0000256" key="6">
    <source>
        <dbReference type="SAM" id="Phobius"/>
    </source>
</evidence>
<dbReference type="InterPro" id="IPR020846">
    <property type="entry name" value="MFS_dom"/>
</dbReference>
<keyword evidence="9" id="KW-1185">Reference proteome</keyword>
<evidence type="ECO:0000313" key="8">
    <source>
        <dbReference type="EMBL" id="MFC6036606.1"/>
    </source>
</evidence>
<keyword evidence="3 6" id="KW-0812">Transmembrane</keyword>
<feature type="transmembrane region" description="Helical" evidence="6">
    <location>
        <begin position="470"/>
        <end position="488"/>
    </location>
</feature>
<reference evidence="8 9" key="1">
    <citation type="submission" date="2024-09" db="EMBL/GenBank/DDBJ databases">
        <authorList>
            <person name="Zhang Z.-H."/>
        </authorList>
    </citation>
    <scope>NUCLEOTIDE SEQUENCE [LARGE SCALE GENOMIC DNA]</scope>
    <source>
        <strain evidence="8 9">HHTR114</strain>
    </source>
</reference>
<comment type="subcellular location">
    <subcellularLocation>
        <location evidence="1">Membrane</location>
        <topology evidence="1">Multi-pass membrane protein</topology>
    </subcellularLocation>
</comment>
<feature type="transmembrane region" description="Helical" evidence="6">
    <location>
        <begin position="147"/>
        <end position="169"/>
    </location>
</feature>
<dbReference type="Pfam" id="PF07690">
    <property type="entry name" value="MFS_1"/>
    <property type="match status" value="1"/>
</dbReference>